<comment type="similarity">
    <text evidence="1 3">Belongs to the bacterial ribosomal protein bS6 family.</text>
</comment>
<dbReference type="GO" id="GO:0005737">
    <property type="term" value="C:cytoplasm"/>
    <property type="evidence" value="ECO:0007669"/>
    <property type="project" value="UniProtKB-ARBA"/>
</dbReference>
<dbReference type="Pfam" id="PF01250">
    <property type="entry name" value="Ribosomal_S6"/>
    <property type="match status" value="1"/>
</dbReference>
<dbReference type="GO" id="GO:0005840">
    <property type="term" value="C:ribosome"/>
    <property type="evidence" value="ECO:0007669"/>
    <property type="project" value="UniProtKB-KW"/>
</dbReference>
<dbReference type="EMBL" id="MEVT01000006">
    <property type="protein sequence ID" value="OGC63364.1"/>
    <property type="molecule type" value="Genomic_DNA"/>
</dbReference>
<evidence type="ECO:0000256" key="3">
    <source>
        <dbReference type="HAMAP-Rule" id="MF_00360"/>
    </source>
</evidence>
<dbReference type="InterPro" id="IPR035980">
    <property type="entry name" value="Ribosomal_bS6_sf"/>
</dbReference>
<organism evidence="4 5">
    <name type="scientific">candidate division WWE3 bacterium RIFOXYA2_FULL_46_9</name>
    <dbReference type="NCBI Taxonomy" id="1802636"/>
    <lineage>
        <taxon>Bacteria</taxon>
        <taxon>Katanobacteria</taxon>
    </lineage>
</organism>
<dbReference type="PANTHER" id="PTHR21011">
    <property type="entry name" value="MITOCHONDRIAL 28S RIBOSOMAL PROTEIN S6"/>
    <property type="match status" value="1"/>
</dbReference>
<dbReference type="GO" id="GO:0070181">
    <property type="term" value="F:small ribosomal subunit rRNA binding"/>
    <property type="evidence" value="ECO:0007669"/>
    <property type="project" value="TreeGrafter"/>
</dbReference>
<reference evidence="4 5" key="1">
    <citation type="journal article" date="2016" name="Nat. Commun.">
        <title>Thousands of microbial genomes shed light on interconnected biogeochemical processes in an aquifer system.</title>
        <authorList>
            <person name="Anantharaman K."/>
            <person name="Brown C.T."/>
            <person name="Hug L.A."/>
            <person name="Sharon I."/>
            <person name="Castelle C.J."/>
            <person name="Probst A.J."/>
            <person name="Thomas B.C."/>
            <person name="Singh A."/>
            <person name="Wilkins M.J."/>
            <person name="Karaoz U."/>
            <person name="Brodie E.L."/>
            <person name="Williams K.H."/>
            <person name="Hubbard S.S."/>
            <person name="Banfield J.F."/>
        </authorList>
    </citation>
    <scope>NUCLEOTIDE SEQUENCE [LARGE SCALE GENOMIC DNA]</scope>
</reference>
<keyword evidence="3" id="KW-0699">rRNA-binding</keyword>
<dbReference type="GO" id="GO:0006412">
    <property type="term" value="P:translation"/>
    <property type="evidence" value="ECO:0007669"/>
    <property type="project" value="UniProtKB-UniRule"/>
</dbReference>
<dbReference type="InterPro" id="IPR000529">
    <property type="entry name" value="Ribosomal_bS6"/>
</dbReference>
<proteinExistence type="inferred from homology"/>
<dbReference type="PANTHER" id="PTHR21011:SF1">
    <property type="entry name" value="SMALL RIBOSOMAL SUBUNIT PROTEIN BS6M"/>
    <property type="match status" value="1"/>
</dbReference>
<dbReference type="CDD" id="cd00473">
    <property type="entry name" value="bS6"/>
    <property type="match status" value="1"/>
</dbReference>
<evidence type="ECO:0000313" key="5">
    <source>
        <dbReference type="Proteomes" id="UP000176614"/>
    </source>
</evidence>
<name>A0A1F4W1S3_UNCKA</name>
<evidence type="ECO:0000256" key="2">
    <source>
        <dbReference type="ARBA" id="ARBA00035294"/>
    </source>
</evidence>
<dbReference type="NCBIfam" id="TIGR00166">
    <property type="entry name" value="S6"/>
    <property type="match status" value="1"/>
</dbReference>
<dbReference type="Proteomes" id="UP000176614">
    <property type="component" value="Unassembled WGS sequence"/>
</dbReference>
<dbReference type="InterPro" id="IPR020814">
    <property type="entry name" value="Ribosomal_S6_plastid/chlpt"/>
</dbReference>
<keyword evidence="3 4" id="KW-0689">Ribosomal protein</keyword>
<keyword evidence="3" id="KW-0687">Ribonucleoprotein</keyword>
<dbReference type="InterPro" id="IPR014717">
    <property type="entry name" value="Transl_elong_EF1B/ribsomal_bS6"/>
</dbReference>
<sequence length="95" mass="10789">MKKYELMLIANIDLGEQGAKDFFVSVKDMIQKMEGAIVREDYWGKRKFAYEIKGKSEGFYSVLEVTLESASLADLKTKLNRTSGVVRYLITALAK</sequence>
<accession>A0A1F4W1S3</accession>
<gene>
    <name evidence="3" type="primary">rpsF</name>
    <name evidence="4" type="ORF">A2264_01365</name>
</gene>
<dbReference type="Gene3D" id="3.30.70.60">
    <property type="match status" value="1"/>
</dbReference>
<dbReference type="AlphaFoldDB" id="A0A1F4W1S3"/>
<protein>
    <recommendedName>
        <fullName evidence="2 3">Small ribosomal subunit protein bS6</fullName>
    </recommendedName>
</protein>
<evidence type="ECO:0000313" key="4">
    <source>
        <dbReference type="EMBL" id="OGC63364.1"/>
    </source>
</evidence>
<keyword evidence="3" id="KW-0694">RNA-binding</keyword>
<dbReference type="SUPFAM" id="SSF54995">
    <property type="entry name" value="Ribosomal protein S6"/>
    <property type="match status" value="1"/>
</dbReference>
<dbReference type="GO" id="GO:1990904">
    <property type="term" value="C:ribonucleoprotein complex"/>
    <property type="evidence" value="ECO:0007669"/>
    <property type="project" value="UniProtKB-KW"/>
</dbReference>
<comment type="caution">
    <text evidence="4">The sequence shown here is derived from an EMBL/GenBank/DDBJ whole genome shotgun (WGS) entry which is preliminary data.</text>
</comment>
<comment type="function">
    <text evidence="3">Binds together with bS18 to 16S ribosomal RNA.</text>
</comment>
<dbReference type="HAMAP" id="MF_00360">
    <property type="entry name" value="Ribosomal_bS6"/>
    <property type="match status" value="1"/>
</dbReference>
<evidence type="ECO:0000256" key="1">
    <source>
        <dbReference type="ARBA" id="ARBA00009512"/>
    </source>
</evidence>
<dbReference type="GO" id="GO:0003735">
    <property type="term" value="F:structural constituent of ribosome"/>
    <property type="evidence" value="ECO:0007669"/>
    <property type="project" value="InterPro"/>
</dbReference>